<dbReference type="STRING" id="1173027.Mic7113_5998"/>
<dbReference type="HOGENOM" id="CLU_024495_0_0_3"/>
<dbReference type="OrthoDB" id="9027184at2"/>
<dbReference type="RefSeq" id="WP_015185727.1">
    <property type="nucleotide sequence ID" value="NC_019738.1"/>
</dbReference>
<keyword evidence="2" id="KW-1185">Reference proteome</keyword>
<protein>
    <submittedName>
        <fullName evidence="1">Uncharacterized protein</fullName>
    </submittedName>
</protein>
<dbReference type="EMBL" id="CP003630">
    <property type="protein sequence ID" value="AFZ21598.1"/>
    <property type="molecule type" value="Genomic_DNA"/>
</dbReference>
<name>K9WN56_9CYAN</name>
<dbReference type="KEGG" id="mic:Mic7113_5998"/>
<gene>
    <name evidence="1" type="ORF">Mic7113_5998</name>
</gene>
<dbReference type="eggNOG" id="COG3299">
    <property type="taxonomic scope" value="Bacteria"/>
</dbReference>
<proteinExistence type="predicted"/>
<evidence type="ECO:0000313" key="1">
    <source>
        <dbReference type="EMBL" id="AFZ21598.1"/>
    </source>
</evidence>
<dbReference type="PATRIC" id="fig|1173027.3.peg.6644"/>
<dbReference type="InterPro" id="IPR011749">
    <property type="entry name" value="CHP02243"/>
</dbReference>
<reference evidence="1 2" key="1">
    <citation type="submission" date="2012-06" db="EMBL/GenBank/DDBJ databases">
        <title>Finished chromosome of genome of Microcoleus sp. PCC 7113.</title>
        <authorList>
            <consortium name="US DOE Joint Genome Institute"/>
            <person name="Gugger M."/>
            <person name="Coursin T."/>
            <person name="Rippka R."/>
            <person name="Tandeau De Marsac N."/>
            <person name="Huntemann M."/>
            <person name="Wei C.-L."/>
            <person name="Han J."/>
            <person name="Detter J.C."/>
            <person name="Han C."/>
            <person name="Tapia R."/>
            <person name="Chen A."/>
            <person name="Kyrpides N."/>
            <person name="Mavromatis K."/>
            <person name="Markowitz V."/>
            <person name="Szeto E."/>
            <person name="Ivanova N."/>
            <person name="Pagani I."/>
            <person name="Pati A."/>
            <person name="Goodwin L."/>
            <person name="Nordberg H.P."/>
            <person name="Cantor M.N."/>
            <person name="Hua S.X."/>
            <person name="Woyke T."/>
            <person name="Kerfeld C.A."/>
        </authorList>
    </citation>
    <scope>NUCLEOTIDE SEQUENCE [LARGE SCALE GENOMIC DNA]</scope>
    <source>
        <strain evidence="1 2">PCC 7113</strain>
    </source>
</reference>
<sequence length="734" mass="81941">MEFDFLPNLPKSNLDDRTYKDLVEECILRIPRYCPEWTNYNPSDPGVTLIELFAWLTDQMLLRFNRVPLRNYVTFLELIGVRLQASVPAQTDITFYLTSSLPEPYTIPGGTEVATVRTETEEAIVFSTDEPLTIGSPSLRHFLTAEVADEEPEVLRDRFTNLWTQRSDGEWEGRELSLFNEQPEPGNSFYLVFDPEHELAGNVLAVTFKGEAATPTGINPDAPPRRWEAWNGAYWQSVLIQETDDGTRGFSFSEIRAQGGNPLQGADLVLHLPIHWPVTRFTTYQGLWLRCVYTPASLGQPGYSSSPRIVALSVRAIGGTVAASQSSLVRNELLGESDGTPGQTFQLEGVPVLTRREDEYILIEPPGGLPQTWQEVTDFANSQGEDLHYTLDSRTGVVQFGPLIREPSQIQQQTFLRSRSYLPMGSNRSIAEEISAQDVNALERQFGAVPPRGSKIRMVAYRTGGGQKGNVQRASLTVPKSAVPYIARVINHTPARNGADAESLEEAVMRVPAMLRTRDRAVTLEDFETLTLRAGKGSVARARCLSPTSVDEAGLIRLLVVPQANTEAIARAEGIPPEFFALTPQLQSQVLSYLDERRLLGVQVRCQQPDYVGVSVQTEVALEPEYNNYRAQEDILFKLRVALYRFFNPLTGGPDGTGWPFGRPVYPSDIVTLFQKTPGVRYLGVIQLFEIRQHDQNWVRTLPLDPVINPGPQGLVCSWADNRLRSGHVINLIQ</sequence>
<dbReference type="AlphaFoldDB" id="K9WN56"/>
<evidence type="ECO:0000313" key="2">
    <source>
        <dbReference type="Proteomes" id="UP000010471"/>
    </source>
</evidence>
<dbReference type="NCBIfam" id="TIGR02243">
    <property type="entry name" value="putative baseplate assembly protein"/>
    <property type="match status" value="1"/>
</dbReference>
<accession>K9WN56</accession>
<organism evidence="1 2">
    <name type="scientific">Allocoleopsis franciscana PCC 7113</name>
    <dbReference type="NCBI Taxonomy" id="1173027"/>
    <lineage>
        <taxon>Bacteria</taxon>
        <taxon>Bacillati</taxon>
        <taxon>Cyanobacteriota</taxon>
        <taxon>Cyanophyceae</taxon>
        <taxon>Coleofasciculales</taxon>
        <taxon>Coleofasciculaceae</taxon>
        <taxon>Allocoleopsis</taxon>
        <taxon>Allocoleopsis franciscana</taxon>
    </lineage>
</organism>
<dbReference type="Proteomes" id="UP000010471">
    <property type="component" value="Chromosome"/>
</dbReference>